<keyword evidence="7" id="KW-0479">Metal-binding</keyword>
<dbReference type="GO" id="GO:0002161">
    <property type="term" value="F:aminoacyl-tRNA deacylase activity"/>
    <property type="evidence" value="ECO:0007669"/>
    <property type="project" value="InterPro"/>
</dbReference>
<dbReference type="InterPro" id="IPR013155">
    <property type="entry name" value="M/V/L/I-tRNA-synth_anticd-bd"/>
</dbReference>
<evidence type="ECO:0000256" key="8">
    <source>
        <dbReference type="ARBA" id="ARBA00022741"/>
    </source>
</evidence>
<evidence type="ECO:0000256" key="11">
    <source>
        <dbReference type="ARBA" id="ARBA00022917"/>
    </source>
</evidence>
<keyword evidence="6" id="KW-0436">Ligase</keyword>
<evidence type="ECO:0000256" key="10">
    <source>
        <dbReference type="ARBA" id="ARBA00022840"/>
    </source>
</evidence>
<proteinExistence type="inferred from homology"/>
<evidence type="ECO:0000256" key="6">
    <source>
        <dbReference type="ARBA" id="ARBA00022598"/>
    </source>
</evidence>
<dbReference type="Pfam" id="PF08264">
    <property type="entry name" value="Anticodon_1"/>
    <property type="match status" value="1"/>
</dbReference>
<evidence type="ECO:0000256" key="3">
    <source>
        <dbReference type="ARBA" id="ARBA00011245"/>
    </source>
</evidence>
<evidence type="ECO:0000256" key="1">
    <source>
        <dbReference type="ARBA" id="ARBA00001947"/>
    </source>
</evidence>
<evidence type="ECO:0000259" key="15">
    <source>
        <dbReference type="Pfam" id="PF00133"/>
    </source>
</evidence>
<evidence type="ECO:0000256" key="14">
    <source>
        <dbReference type="ARBA" id="ARBA00048359"/>
    </source>
</evidence>
<dbReference type="PANTHER" id="PTHR42780:SF1">
    <property type="entry name" value="ISOLEUCINE--TRNA LIGASE, CYTOPLASMIC"/>
    <property type="match status" value="1"/>
</dbReference>
<accession>A0A6J6L7H7</accession>
<evidence type="ECO:0000313" key="17">
    <source>
        <dbReference type="EMBL" id="CAB4657950.1"/>
    </source>
</evidence>
<keyword evidence="8" id="KW-0547">Nucleotide-binding</keyword>
<dbReference type="InterPro" id="IPR023586">
    <property type="entry name" value="Ile-tRNA-ligase_type2"/>
</dbReference>
<name>A0A6J6L7H7_9ZZZZ</name>
<organism evidence="17">
    <name type="scientific">freshwater metagenome</name>
    <dbReference type="NCBI Taxonomy" id="449393"/>
    <lineage>
        <taxon>unclassified sequences</taxon>
        <taxon>metagenomes</taxon>
        <taxon>ecological metagenomes</taxon>
    </lineage>
</organism>
<dbReference type="CDD" id="cd00818">
    <property type="entry name" value="IleRS_core"/>
    <property type="match status" value="1"/>
</dbReference>
<dbReference type="GO" id="GO:0000049">
    <property type="term" value="F:tRNA binding"/>
    <property type="evidence" value="ECO:0007669"/>
    <property type="project" value="InterPro"/>
</dbReference>
<dbReference type="GO" id="GO:0046872">
    <property type="term" value="F:metal ion binding"/>
    <property type="evidence" value="ECO:0007669"/>
    <property type="project" value="UniProtKB-KW"/>
</dbReference>
<keyword evidence="12" id="KW-0030">Aminoacyl-tRNA synthetase</keyword>
<dbReference type="HAMAP" id="MF_02003">
    <property type="entry name" value="Ile_tRNA_synth_type2"/>
    <property type="match status" value="1"/>
</dbReference>
<dbReference type="EMBL" id="CAEZWM010000085">
    <property type="protein sequence ID" value="CAB4657950.1"/>
    <property type="molecule type" value="Genomic_DNA"/>
</dbReference>
<protein>
    <recommendedName>
        <fullName evidence="4">isoleucine--tRNA ligase</fullName>
        <ecNumber evidence="4">6.1.1.5</ecNumber>
    </recommendedName>
</protein>
<dbReference type="FunFam" id="3.40.50.620:FF:000075">
    <property type="entry name" value="Isoleucine--tRNA ligase"/>
    <property type="match status" value="1"/>
</dbReference>
<dbReference type="SUPFAM" id="SSF50677">
    <property type="entry name" value="ValRS/IleRS/LeuRS editing domain"/>
    <property type="match status" value="1"/>
</dbReference>
<evidence type="ECO:0000256" key="13">
    <source>
        <dbReference type="ARBA" id="ARBA00025217"/>
    </source>
</evidence>
<dbReference type="EC" id="6.1.1.5" evidence="4"/>
<dbReference type="AlphaFoldDB" id="A0A6J6L7H7"/>
<keyword evidence="5" id="KW-0963">Cytoplasm</keyword>
<reference evidence="17" key="1">
    <citation type="submission" date="2020-05" db="EMBL/GenBank/DDBJ databases">
        <authorList>
            <person name="Chiriac C."/>
            <person name="Salcher M."/>
            <person name="Ghai R."/>
            <person name="Kavagutti S V."/>
        </authorList>
    </citation>
    <scope>NUCLEOTIDE SEQUENCE</scope>
</reference>
<gene>
    <name evidence="17" type="ORF">UFOPK2242_00786</name>
</gene>
<comment type="catalytic activity">
    <reaction evidence="14">
        <text>tRNA(Ile) + L-isoleucine + ATP = L-isoleucyl-tRNA(Ile) + AMP + diphosphate</text>
        <dbReference type="Rhea" id="RHEA:11060"/>
        <dbReference type="Rhea" id="RHEA-COMP:9666"/>
        <dbReference type="Rhea" id="RHEA-COMP:9695"/>
        <dbReference type="ChEBI" id="CHEBI:30616"/>
        <dbReference type="ChEBI" id="CHEBI:33019"/>
        <dbReference type="ChEBI" id="CHEBI:58045"/>
        <dbReference type="ChEBI" id="CHEBI:78442"/>
        <dbReference type="ChEBI" id="CHEBI:78528"/>
        <dbReference type="ChEBI" id="CHEBI:456215"/>
        <dbReference type="EC" id="6.1.1.5"/>
    </reaction>
</comment>
<evidence type="ECO:0000256" key="7">
    <source>
        <dbReference type="ARBA" id="ARBA00022723"/>
    </source>
</evidence>
<evidence type="ECO:0000256" key="5">
    <source>
        <dbReference type="ARBA" id="ARBA00022490"/>
    </source>
</evidence>
<evidence type="ECO:0000256" key="12">
    <source>
        <dbReference type="ARBA" id="ARBA00023146"/>
    </source>
</evidence>
<keyword evidence="11" id="KW-0648">Protein biosynthesis</keyword>
<dbReference type="GO" id="GO:0006428">
    <property type="term" value="P:isoleucyl-tRNA aminoacylation"/>
    <property type="evidence" value="ECO:0007669"/>
    <property type="project" value="InterPro"/>
</dbReference>
<evidence type="ECO:0000256" key="9">
    <source>
        <dbReference type="ARBA" id="ARBA00022833"/>
    </source>
</evidence>
<dbReference type="Gene3D" id="3.90.740.10">
    <property type="entry name" value="Valyl/Leucyl/Isoleucyl-tRNA synthetase, editing domain"/>
    <property type="match status" value="1"/>
</dbReference>
<sequence length="1049" mass="116803">MYRTSVPFDPVSPLNLVALEEQVLNDWRERDVFAESMRLRADAPEWVFYEGPPTANGKPGIHHAWARLFKDIYPRFHTMRGELVRRQGGWDCHGLPVEVEVEKELGFSGKEQIEAFGIEEFNARCRESVQRYVGDFAALTERIGMWLDMDGAYWTMSPKFVESVWWVFKLLWDKGDIYEGFKVVPYCGRCGTALSSHELGQPGAYRDLTEESAFVRFPLVDSDLDLLIWTTTPWTLLSNVGVAIGPSVEYVRVRGRDGRRDLVIAANRVVDVLGEDAEILGPISVEELDGRHYERPFDDVPLDDESQIAAAWRVVVADFVTVEDGSGLVHLAPAFGEIDREVGLAAGLPVINPVGPDAAFTSAVPAHAGVGVKDADPAIIERLRVSGRLESSVAHEHSYPHCWRCSTPLIYWAKPTWFARTSAYREDMLRENAQIAWHPEHIREGRFGDWLENNVDWALSRDRFWGTPIPVWRCTDCGKDTCIGSLAELTESAGVDLLALDPHRPAVDGVEILCDSCGGTARRVESVLDAWFDSGSMPFAQLHYPFENQDAFETRFPADFICEGIDQTRGWFYTLLAINTMAFGRAPYKNVVCLALVVDKDGQKMSKSKGNVIDPWSVLDTRGADALRWNMFSAGSPWTQKRVFVEGIDETTNRFILTLWNTLSFFVTYANLDGWSPSPEQKASAHVLDRWVRSRLHHTIKDVTDALEGFDALRGAQALDRFVDDLSNWYVRRSRPRFWKESDQSAHATLYECLDTVALLLAPFTPFISDSIHQRLRSTTRSVHLNDWPQVDNAALDPELEAEMEIARSVVSLGLAARNDARLKVRQPLARAIVLLPDARRPSDPIVGEIADALNIKDLETVATLDGLLDYSVHPNFRTLGPKAGGLMPALKAYLATADAQVVRSALEESGVYVVSIEGTEIHLNADDVEVRAASHEKFALAQEGGIAVALDTTLNDELRSEGISRDLVRALNDLRKEVGLEIADRIHLSLSAVGLAAEAISTHQETIAGEVLATRVSIEEGIEPGSEGWHLLSLEGGEVSARVEVVEP</sequence>
<dbReference type="FunFam" id="3.40.50.620:FF:000063">
    <property type="entry name" value="Isoleucine--tRNA ligase"/>
    <property type="match status" value="1"/>
</dbReference>
<dbReference type="PANTHER" id="PTHR42780">
    <property type="entry name" value="SOLEUCYL-TRNA SYNTHETASE"/>
    <property type="match status" value="1"/>
</dbReference>
<comment type="cofactor">
    <cofactor evidence="1">
        <name>Zn(2+)</name>
        <dbReference type="ChEBI" id="CHEBI:29105"/>
    </cofactor>
</comment>
<dbReference type="Pfam" id="PF19302">
    <property type="entry name" value="DUF5915"/>
    <property type="match status" value="1"/>
</dbReference>
<dbReference type="InterPro" id="IPR002301">
    <property type="entry name" value="Ile-tRNA-ligase"/>
</dbReference>
<evidence type="ECO:0000256" key="2">
    <source>
        <dbReference type="ARBA" id="ARBA00004496"/>
    </source>
</evidence>
<dbReference type="Gene3D" id="1.10.730.10">
    <property type="entry name" value="Isoleucyl-tRNA Synthetase, Domain 1"/>
    <property type="match status" value="1"/>
</dbReference>
<dbReference type="SUPFAM" id="SSF47323">
    <property type="entry name" value="Anticodon-binding domain of a subclass of class I aminoacyl-tRNA synthetases"/>
    <property type="match status" value="1"/>
</dbReference>
<dbReference type="InterPro" id="IPR033709">
    <property type="entry name" value="Anticodon_Ile_ABEc"/>
</dbReference>
<dbReference type="Pfam" id="PF00133">
    <property type="entry name" value="tRNA-synt_1"/>
    <property type="match status" value="1"/>
</dbReference>
<comment type="function">
    <text evidence="13">Catalyzes the attachment of isoleucine to tRNA(Ile). As IleRS can inadvertently accommodate and process structurally similar amino acids such as valine, to avoid such errors it has two additional distinct tRNA(Ile)-dependent editing activities. One activity is designated as 'pretransfer' editing and involves the hydrolysis of activated Val-AMP. The other activity is designated 'posttransfer' editing and involves deacylation of mischarged Val-tRNA(Ile).</text>
</comment>
<dbReference type="InterPro" id="IPR009080">
    <property type="entry name" value="tRNAsynth_Ia_anticodon-bd"/>
</dbReference>
<feature type="domain" description="Aminoacyl-tRNA synthetase class Ia" evidence="15">
    <location>
        <begin position="23"/>
        <end position="633"/>
    </location>
</feature>
<dbReference type="Gene3D" id="3.40.50.620">
    <property type="entry name" value="HUPs"/>
    <property type="match status" value="2"/>
</dbReference>
<comment type="subcellular location">
    <subcellularLocation>
        <location evidence="2">Cytoplasm</location>
    </subcellularLocation>
</comment>
<comment type="subunit">
    <text evidence="3">Monomer.</text>
</comment>
<dbReference type="GO" id="GO:0005737">
    <property type="term" value="C:cytoplasm"/>
    <property type="evidence" value="ECO:0007669"/>
    <property type="project" value="UniProtKB-SubCell"/>
</dbReference>
<feature type="domain" description="Methionyl/Valyl/Leucyl/Isoleucyl-tRNA synthetase anticodon-binding" evidence="16">
    <location>
        <begin position="689"/>
        <end position="830"/>
    </location>
</feature>
<dbReference type="PRINTS" id="PR00984">
    <property type="entry name" value="TRNASYNTHILE"/>
</dbReference>
<dbReference type="SUPFAM" id="SSF52374">
    <property type="entry name" value="Nucleotidylyl transferase"/>
    <property type="match status" value="1"/>
</dbReference>
<dbReference type="InterPro" id="IPR009008">
    <property type="entry name" value="Val/Leu/Ile-tRNA-synth_edit"/>
</dbReference>
<dbReference type="CDD" id="cd07961">
    <property type="entry name" value="Anticodon_Ia_Ile_ABEc"/>
    <property type="match status" value="1"/>
</dbReference>
<evidence type="ECO:0000259" key="16">
    <source>
        <dbReference type="Pfam" id="PF08264"/>
    </source>
</evidence>
<keyword evidence="10" id="KW-0067">ATP-binding</keyword>
<dbReference type="InterPro" id="IPR014729">
    <property type="entry name" value="Rossmann-like_a/b/a_fold"/>
</dbReference>
<dbReference type="InterPro" id="IPR002300">
    <property type="entry name" value="aa-tRNA-synth_Ia"/>
</dbReference>
<keyword evidence="9" id="KW-0862">Zinc</keyword>
<dbReference type="GO" id="GO:0005524">
    <property type="term" value="F:ATP binding"/>
    <property type="evidence" value="ECO:0007669"/>
    <property type="project" value="UniProtKB-KW"/>
</dbReference>
<dbReference type="NCBIfam" id="TIGR00392">
    <property type="entry name" value="ileS"/>
    <property type="match status" value="1"/>
</dbReference>
<dbReference type="GO" id="GO:0004822">
    <property type="term" value="F:isoleucine-tRNA ligase activity"/>
    <property type="evidence" value="ECO:0007669"/>
    <property type="project" value="UniProtKB-EC"/>
</dbReference>
<evidence type="ECO:0000256" key="4">
    <source>
        <dbReference type="ARBA" id="ARBA00013165"/>
    </source>
</evidence>